<feature type="domain" description="DUF7507" evidence="2">
    <location>
        <begin position="724"/>
        <end position="813"/>
    </location>
</feature>
<organism evidence="3 4">
    <name type="scientific">Ulvibacter antarcticus</name>
    <dbReference type="NCBI Taxonomy" id="442714"/>
    <lineage>
        <taxon>Bacteria</taxon>
        <taxon>Pseudomonadati</taxon>
        <taxon>Bacteroidota</taxon>
        <taxon>Flavobacteriia</taxon>
        <taxon>Flavobacteriales</taxon>
        <taxon>Flavobacteriaceae</taxon>
        <taxon>Ulvibacter</taxon>
    </lineage>
</organism>
<feature type="non-terminal residue" evidence="3">
    <location>
        <position position="1"/>
    </location>
</feature>
<sequence length="1321" mass="138151">GTDQFVYEVCDDGVPQACDQATVYISIDPNGGGNEILAIDDINDTFVNLAVSGDVGTNDLNPDGPAGTEVFTLVTGPTNGTLTLNADGTYTYTPNLDYVGEDQFVYQICDAGNPIACDTATVTIEIIGDPVIGNDPPIANNDTNVTEVGVPIDGNILSNDFDPDGDPITVTANTQPTNGTVVIDPITGAYTYTPNPGYSGEDTFEYTICDDGTPQLCDTATVYIQIIPDLSNITVANDDAYYGEVNTDITGNLLENDSDPEGQSQTLDVTISPISGPTSGSVVLQPNGDFIYTPGLDFTGTDQFVYEIFDAGSPVATDQATVYIVINQTPAPAIAIIKEGTFNDEDGDGCADVDETITYNFTVVNTGNVTLNNVNVTDPLVGLVLVGGPIILAAGDTDTTTFVGTYPITQVDIDNGNVTNQATAEGTDDAGTIVNDLSDDNSLTEDDPTITVLCQNASIAVIKEGTFNDEDGDGCADIDETITYNFTVVNTGNVTLTNVNITDPLVGLVLVGGPITLAAGDTDTATFVGTYPITQVDIDNGNVTNQATAEGTDPNAVVVSDLSDDNSLTEDDPTVTELCQNASIAIIKEGTFNDEDGDGCADVDETITYNFTVVNTGNVTLTNVNITDPLPGMVLVGGPITLAAGSTDTATFVGTYPITQINIDEGNVTNQATVFGTDPSAIVVSDLSDDNSLTEDDPTVTVLCQNASIALIKMGELPPNPIKGTGCPTPGDIIQYTFTVVNTGNVTLTNVNITDPLPGIVLVGGPISLDAGETDTTTFTASYAVTQADIDAGQVVNQATGHGTPLTGGEVTDLSDDDVLTEDDPTVVVLCQAPFIALVKEGTFNDTNGDGCANVNETITYTFTVYNQGNVTLENITISDPGVNVVGGPITLAPLTTDATSFTAIYPITQIDIDAGFKENQAIVSGFTLLGQQVLDLSDDNSPFEDDPTITVLCQGAAIAVIKTATPTDENGDGCIDVNETIVYNFVVKNVGNVELTNIYITDPLVAVTGGPIILAAGDSDASSFMAIYTVTQADIDAGNVTNQATVFGTPPVGTEVSDLSDDNSFFEDDPTVVIACSGVMMSVTKSGVIDLGADNLPQIGELISYIFTVTNTGSVTLHNVILEDPLPGLVIVGGPIPVLLPGETDTTTFTATYPITQADIDAGLVINQARGTGFDINGNVIAMDDSDDPNDNTNFDNNGDGEPDDPTITIIPNVLVGQFEIFNGITPDGDGLNDYFEIRGIEAFGPNNVQIFNRWGVLVFETDNYGGSNGEENVFRGISEGRVTILENNELPTGTYYYVLRFSGDNPGKESYAGYLYINR</sequence>
<dbReference type="Pfam" id="PF13585">
    <property type="entry name" value="CHU_C"/>
    <property type="match status" value="1"/>
</dbReference>
<accession>A0A3L9YDD5</accession>
<keyword evidence="4" id="KW-1185">Reference proteome</keyword>
<dbReference type="InterPro" id="IPR013783">
    <property type="entry name" value="Ig-like_fold"/>
</dbReference>
<evidence type="ECO:0000256" key="1">
    <source>
        <dbReference type="SAM" id="MobiDB-lite"/>
    </source>
</evidence>
<dbReference type="SMART" id="SM00710">
    <property type="entry name" value="PbH1"/>
    <property type="match status" value="6"/>
</dbReference>
<dbReference type="PANTHER" id="PTHR34819">
    <property type="entry name" value="LARGE CYSTEINE-RICH PERIPLASMIC PROTEIN OMCB"/>
    <property type="match status" value="1"/>
</dbReference>
<dbReference type="InterPro" id="IPR051172">
    <property type="entry name" value="Chlamydia_OmcB"/>
</dbReference>
<dbReference type="NCBIfam" id="TIGR01451">
    <property type="entry name" value="B_ant_repeat"/>
    <property type="match status" value="7"/>
</dbReference>
<evidence type="ECO:0000313" key="3">
    <source>
        <dbReference type="EMBL" id="RMA58454.1"/>
    </source>
</evidence>
<dbReference type="RefSeq" id="WP_121907408.1">
    <property type="nucleotide sequence ID" value="NZ_REFC01000013.1"/>
</dbReference>
<feature type="domain" description="DUF7507" evidence="2">
    <location>
        <begin position="957"/>
        <end position="1059"/>
    </location>
</feature>
<dbReference type="OrthoDB" id="9805017at2"/>
<dbReference type="Gene3D" id="2.60.40.3440">
    <property type="match status" value="3"/>
</dbReference>
<feature type="domain" description="DUF7507" evidence="2">
    <location>
        <begin position="457"/>
        <end position="561"/>
    </location>
</feature>
<dbReference type="EMBL" id="REFC01000013">
    <property type="protein sequence ID" value="RMA58454.1"/>
    <property type="molecule type" value="Genomic_DNA"/>
</dbReference>
<gene>
    <name evidence="3" type="ORF">BXY75_1827</name>
</gene>
<dbReference type="InterPro" id="IPR047589">
    <property type="entry name" value="DUF11_rpt"/>
</dbReference>
<evidence type="ECO:0000259" key="2">
    <source>
        <dbReference type="Pfam" id="PF24346"/>
    </source>
</evidence>
<dbReference type="Proteomes" id="UP000271339">
    <property type="component" value="Unassembled WGS sequence"/>
</dbReference>
<protein>
    <submittedName>
        <fullName evidence="3">Putative repeat protein (TIGR01451 family)/gliding motility-associated-like protein</fullName>
    </submittedName>
</protein>
<reference evidence="3 4" key="1">
    <citation type="submission" date="2018-10" db="EMBL/GenBank/DDBJ databases">
        <title>Genomic Encyclopedia of Archaeal and Bacterial Type Strains, Phase II (KMG-II): from individual species to whole genera.</title>
        <authorList>
            <person name="Goeker M."/>
        </authorList>
    </citation>
    <scope>NUCLEOTIDE SEQUENCE [LARGE SCALE GENOMIC DNA]</scope>
    <source>
        <strain evidence="3 4">DSM 23424</strain>
    </source>
</reference>
<feature type="domain" description="DUF7507" evidence="2">
    <location>
        <begin position="331"/>
        <end position="436"/>
    </location>
</feature>
<name>A0A3L9YDD5_9FLAO</name>
<comment type="caution">
    <text evidence="3">The sequence shown here is derived from an EMBL/GenBank/DDBJ whole genome shotgun (WGS) entry which is preliminary data.</text>
</comment>
<dbReference type="NCBIfam" id="NF012211">
    <property type="entry name" value="tand_rpt_95"/>
    <property type="match status" value="3"/>
</dbReference>
<feature type="domain" description="DUF7507" evidence="2">
    <location>
        <begin position="1095"/>
        <end position="1182"/>
    </location>
</feature>
<dbReference type="InterPro" id="IPR055354">
    <property type="entry name" value="DUF7507"/>
</dbReference>
<evidence type="ECO:0000313" key="4">
    <source>
        <dbReference type="Proteomes" id="UP000271339"/>
    </source>
</evidence>
<dbReference type="PANTHER" id="PTHR34819:SF3">
    <property type="entry name" value="CELL SURFACE PROTEIN"/>
    <property type="match status" value="1"/>
</dbReference>
<dbReference type="InterPro" id="IPR006626">
    <property type="entry name" value="PbH1"/>
</dbReference>
<feature type="region of interest" description="Disordered" evidence="1">
    <location>
        <begin position="1184"/>
        <end position="1205"/>
    </location>
</feature>
<feature type="domain" description="DUF7507" evidence="2">
    <location>
        <begin position="582"/>
        <end position="686"/>
    </location>
</feature>
<dbReference type="Gene3D" id="2.60.40.10">
    <property type="entry name" value="Immunoglobulins"/>
    <property type="match status" value="1"/>
</dbReference>
<feature type="domain" description="DUF7507" evidence="2">
    <location>
        <begin position="833"/>
        <end position="934"/>
    </location>
</feature>
<proteinExistence type="predicted"/>
<dbReference type="Pfam" id="PF24346">
    <property type="entry name" value="DUF7507"/>
    <property type="match status" value="7"/>
</dbReference>
<dbReference type="Pfam" id="PF17963">
    <property type="entry name" value="Big_9"/>
    <property type="match status" value="3"/>
</dbReference>